<protein>
    <submittedName>
        <fullName evidence="1">Uncharacterized protein</fullName>
    </submittedName>
</protein>
<dbReference type="Proteomes" id="UP000499080">
    <property type="component" value="Unassembled WGS sequence"/>
</dbReference>
<sequence length="117" mass="13793">MKKGVLVGSDIRKLCKDEVFECKMEINEKEAKRAFKKVVKKFLGNLKNSNFKFIVENILTKFKDLDCSMSLKMHFLNSHMDYFPENLVYVCEEQGERFPRDIKEMERRDTEANGTSI</sequence>
<dbReference type="PANTHER" id="PTHR46114:SF1">
    <property type="entry name" value="ZAD DOMAIN-CONTAINING PROTEIN"/>
    <property type="match status" value="1"/>
</dbReference>
<name>A0A4Y2GCC3_ARAVE</name>
<dbReference type="EMBL" id="BGPR01001330">
    <property type="protein sequence ID" value="GBM51270.1"/>
    <property type="molecule type" value="Genomic_DNA"/>
</dbReference>
<dbReference type="PANTHER" id="PTHR46114">
    <property type="entry name" value="APPLE DOMAIN-CONTAINING PROTEIN"/>
    <property type="match status" value="1"/>
</dbReference>
<dbReference type="AlphaFoldDB" id="A0A4Y2GCC3"/>
<proteinExistence type="predicted"/>
<gene>
    <name evidence="1" type="ORF">AVEN_267138_1</name>
</gene>
<keyword evidence="2" id="KW-1185">Reference proteome</keyword>
<reference evidence="1 2" key="1">
    <citation type="journal article" date="2019" name="Sci. Rep.">
        <title>Orb-weaving spider Araneus ventricosus genome elucidates the spidroin gene catalogue.</title>
        <authorList>
            <person name="Kono N."/>
            <person name="Nakamura H."/>
            <person name="Ohtoshi R."/>
            <person name="Moran D.A.P."/>
            <person name="Shinohara A."/>
            <person name="Yoshida Y."/>
            <person name="Fujiwara M."/>
            <person name="Mori M."/>
            <person name="Tomita M."/>
            <person name="Arakawa K."/>
        </authorList>
    </citation>
    <scope>NUCLEOTIDE SEQUENCE [LARGE SCALE GENOMIC DNA]</scope>
</reference>
<comment type="caution">
    <text evidence="1">The sequence shown here is derived from an EMBL/GenBank/DDBJ whole genome shotgun (WGS) entry which is preliminary data.</text>
</comment>
<organism evidence="1 2">
    <name type="scientific">Araneus ventricosus</name>
    <name type="common">Orbweaver spider</name>
    <name type="synonym">Epeira ventricosa</name>
    <dbReference type="NCBI Taxonomy" id="182803"/>
    <lineage>
        <taxon>Eukaryota</taxon>
        <taxon>Metazoa</taxon>
        <taxon>Ecdysozoa</taxon>
        <taxon>Arthropoda</taxon>
        <taxon>Chelicerata</taxon>
        <taxon>Arachnida</taxon>
        <taxon>Araneae</taxon>
        <taxon>Araneomorphae</taxon>
        <taxon>Entelegynae</taxon>
        <taxon>Araneoidea</taxon>
        <taxon>Araneidae</taxon>
        <taxon>Araneus</taxon>
    </lineage>
</organism>
<evidence type="ECO:0000313" key="1">
    <source>
        <dbReference type="EMBL" id="GBM51270.1"/>
    </source>
</evidence>
<evidence type="ECO:0000313" key="2">
    <source>
        <dbReference type="Proteomes" id="UP000499080"/>
    </source>
</evidence>
<accession>A0A4Y2GCC3</accession>